<keyword evidence="5 12" id="KW-0560">Oxidoreductase</keyword>
<evidence type="ECO:0000256" key="5">
    <source>
        <dbReference type="ARBA" id="ARBA00023002"/>
    </source>
</evidence>
<feature type="signal peptide" evidence="12">
    <location>
        <begin position="1"/>
        <end position="17"/>
    </location>
</feature>
<comment type="caution">
    <text evidence="15">The sequence shown here is derived from an EMBL/GenBank/DDBJ whole genome shotgun (WGS) entry which is preliminary data.</text>
</comment>
<dbReference type="GeneID" id="73330476"/>
<dbReference type="InterPro" id="IPR002016">
    <property type="entry name" value="Haem_peroxidase"/>
</dbReference>
<feature type="domain" description="Plant heme peroxidase family profile" evidence="14">
    <location>
        <begin position="147"/>
        <end position="282"/>
    </location>
</feature>
<evidence type="ECO:0000313" key="15">
    <source>
        <dbReference type="EMBL" id="GKT49493.1"/>
    </source>
</evidence>
<evidence type="ECO:0000256" key="4">
    <source>
        <dbReference type="ARBA" id="ARBA00022723"/>
    </source>
</evidence>
<keyword evidence="2 12" id="KW-0575">Peroxidase</keyword>
<dbReference type="PROSITE" id="PS50873">
    <property type="entry name" value="PEROXIDASE_4"/>
    <property type="match status" value="1"/>
</dbReference>
<feature type="binding site" evidence="9">
    <location>
        <position position="172"/>
    </location>
    <ligand>
        <name>Ca(2+)</name>
        <dbReference type="ChEBI" id="CHEBI:29108"/>
        <label>1</label>
    </ligand>
</feature>
<keyword evidence="11" id="KW-1015">Disulfide bond</keyword>
<dbReference type="PANTHER" id="PTHR31356">
    <property type="entry name" value="THYLAKOID LUMENAL 29 KDA PROTEIN, CHLOROPLASTIC-RELATED"/>
    <property type="match status" value="1"/>
</dbReference>
<dbReference type="GO" id="GO:0046872">
    <property type="term" value="F:metal ion binding"/>
    <property type="evidence" value="ECO:0007669"/>
    <property type="project" value="UniProtKB-UniRule"/>
</dbReference>
<feature type="site" description="Transition state stabilizer" evidence="10">
    <location>
        <position position="152"/>
    </location>
</feature>
<dbReference type="GO" id="GO:0020037">
    <property type="term" value="F:heme binding"/>
    <property type="evidence" value="ECO:0007669"/>
    <property type="project" value="UniProtKB-UniRule"/>
</dbReference>
<dbReference type="PRINTS" id="PR00462">
    <property type="entry name" value="LIGNINASE"/>
</dbReference>
<evidence type="ECO:0000256" key="11">
    <source>
        <dbReference type="PIRSR" id="PIRSR601621-4"/>
    </source>
</evidence>
<feature type="compositionally biased region" description="Polar residues" evidence="13">
    <location>
        <begin position="576"/>
        <end position="588"/>
    </location>
</feature>
<keyword evidence="7" id="KW-0325">Glycoprotein</keyword>
<dbReference type="PROSITE" id="PS00436">
    <property type="entry name" value="PEROXIDASE_2"/>
    <property type="match status" value="1"/>
</dbReference>
<evidence type="ECO:0000256" key="8">
    <source>
        <dbReference type="PIRSR" id="PIRSR601621-1"/>
    </source>
</evidence>
<evidence type="ECO:0000256" key="6">
    <source>
        <dbReference type="ARBA" id="ARBA00023004"/>
    </source>
</evidence>
<feature type="binding site" evidence="9">
    <location>
        <position position="157"/>
    </location>
    <ligand>
        <name>Ca(2+)</name>
        <dbReference type="ChEBI" id="CHEBI:29108"/>
        <label>1</label>
    </ligand>
</feature>
<dbReference type="GO" id="GO:0000302">
    <property type="term" value="P:response to reactive oxygen species"/>
    <property type="evidence" value="ECO:0007669"/>
    <property type="project" value="TreeGrafter"/>
</dbReference>
<feature type="compositionally biased region" description="Polar residues" evidence="13">
    <location>
        <begin position="546"/>
        <end position="557"/>
    </location>
</feature>
<keyword evidence="9 12" id="KW-0106">Calcium</keyword>
<accession>A0AA37PC06</accession>
<protein>
    <recommendedName>
        <fullName evidence="12">Peroxidase</fullName>
        <ecNumber evidence="12">1.11.1.-</ecNumber>
    </recommendedName>
</protein>
<dbReference type="RefSeq" id="XP_049131843.1">
    <property type="nucleotide sequence ID" value="XM_049275886.1"/>
</dbReference>
<evidence type="ECO:0000259" key="14">
    <source>
        <dbReference type="PROSITE" id="PS50873"/>
    </source>
</evidence>
<feature type="compositionally biased region" description="Basic and acidic residues" evidence="13">
    <location>
        <begin position="459"/>
        <end position="468"/>
    </location>
</feature>
<organism evidence="15 16">
    <name type="scientific">Colletotrichum spaethianum</name>
    <dbReference type="NCBI Taxonomy" id="700344"/>
    <lineage>
        <taxon>Eukaryota</taxon>
        <taxon>Fungi</taxon>
        <taxon>Dikarya</taxon>
        <taxon>Ascomycota</taxon>
        <taxon>Pezizomycotina</taxon>
        <taxon>Sordariomycetes</taxon>
        <taxon>Hypocreomycetidae</taxon>
        <taxon>Glomerellales</taxon>
        <taxon>Glomerellaceae</taxon>
        <taxon>Colletotrichum</taxon>
        <taxon>Colletotrichum spaethianum species complex</taxon>
    </lineage>
</organism>
<feature type="compositionally biased region" description="Gly residues" evidence="13">
    <location>
        <begin position="37"/>
        <end position="66"/>
    </location>
</feature>
<keyword evidence="16" id="KW-1185">Reference proteome</keyword>
<evidence type="ECO:0000313" key="16">
    <source>
        <dbReference type="Proteomes" id="UP001055115"/>
    </source>
</evidence>
<feature type="binding site" evidence="9">
    <location>
        <position position="282"/>
    </location>
    <ligand>
        <name>Ca(2+)</name>
        <dbReference type="ChEBI" id="CHEBI:29108"/>
        <label>2</label>
    </ligand>
</feature>
<evidence type="ECO:0000256" key="9">
    <source>
        <dbReference type="PIRSR" id="PIRSR601621-2"/>
    </source>
</evidence>
<dbReference type="Gene3D" id="1.10.520.10">
    <property type="match status" value="1"/>
</dbReference>
<dbReference type="FunFam" id="1.10.520.10:FF:000021">
    <property type="entry name" value="Peroxidase"/>
    <property type="match status" value="1"/>
</dbReference>
<dbReference type="PRINTS" id="PR00458">
    <property type="entry name" value="PEROXIDASE"/>
</dbReference>
<comment type="cofactor">
    <cofactor evidence="9">
        <name>heme b</name>
        <dbReference type="ChEBI" id="CHEBI:60344"/>
    </cofactor>
    <text evidence="9">Binds 1 heme b (iron(II)-protoporphyrin IX) group per subunit.</text>
</comment>
<dbReference type="InterPro" id="IPR010255">
    <property type="entry name" value="Haem_peroxidase_sf"/>
</dbReference>
<keyword evidence="4 9" id="KW-0479">Metal-binding</keyword>
<keyword evidence="3 9" id="KW-0349">Heme</keyword>
<dbReference type="InterPro" id="IPR001621">
    <property type="entry name" value="Ligninase"/>
</dbReference>
<dbReference type="EC" id="1.11.1.-" evidence="12"/>
<proteinExistence type="inferred from homology"/>
<evidence type="ECO:0000256" key="10">
    <source>
        <dbReference type="PIRSR" id="PIRSR601621-3"/>
    </source>
</evidence>
<feature type="binding site" evidence="9">
    <location>
        <position position="306"/>
    </location>
    <ligand>
        <name>Ca(2+)</name>
        <dbReference type="ChEBI" id="CHEBI:29108"/>
        <label>2</label>
    </ligand>
</feature>
<feature type="disulfide bond" evidence="11">
    <location>
        <begin position="109"/>
        <end position="123"/>
    </location>
</feature>
<feature type="chain" id="PRO_5041489091" description="Peroxidase" evidence="12">
    <location>
        <begin position="18"/>
        <end position="613"/>
    </location>
</feature>
<feature type="binding site" description="axial binding residue" evidence="9">
    <location>
        <position position="281"/>
    </location>
    <ligand>
        <name>heme b</name>
        <dbReference type="ChEBI" id="CHEBI:60344"/>
    </ligand>
    <ligandPart>
        <name>Fe</name>
        <dbReference type="ChEBI" id="CHEBI:18248"/>
    </ligandPart>
</feature>
<keyword evidence="6 9" id="KW-0408">Iron</keyword>
<dbReference type="Proteomes" id="UP001055115">
    <property type="component" value="Unassembled WGS sequence"/>
</dbReference>
<feature type="binding site" evidence="9">
    <location>
        <position position="299"/>
    </location>
    <ligand>
        <name>Ca(2+)</name>
        <dbReference type="ChEBI" id="CHEBI:29108"/>
        <label>2</label>
    </ligand>
</feature>
<gene>
    <name evidence="15" type="ORF">ColSpa_09674</name>
</gene>
<evidence type="ECO:0000256" key="13">
    <source>
        <dbReference type="SAM" id="MobiDB-lite"/>
    </source>
</evidence>
<dbReference type="AlphaFoldDB" id="A0AA37PC06"/>
<keyword evidence="12" id="KW-0732">Signal</keyword>
<comment type="similarity">
    <text evidence="1 12">Belongs to the peroxidase family. Ligninase subfamily.</text>
</comment>
<sequence>MRVSILTAALVAAPVLAYPGMKNTLSEIQSRQSKSNNGGGPPSSGGGAPPAPGGGTPPSGKGGPPQYGGSPPPSGGGGAPPASGGGVPSIPVPISVSTPGSSLPKGGACPPKDTPECAADTCCIWKYIADDLQTTFKGESGRCTDFARAAIRLGFHDAGGWSKATGLLGGADGSIILAPEEIKRDENRGLEEIVEQTKVWFNKYKQYGISMADLIQFSANTATVVCPMGPRVRTFVGRKDSSVPAPHDLLPSVTGSADYLIELFGNKTISSYGLISLIGAHTTSQQRYVDTERAGDPQDSTPGVWDVKFYSETLGNAPARVFKFASDVVLSKDSRTSAQFQAFAGPGGQAAWNDGYAREYIRLSLLGVNNINDLTECTKALPLRWAGNNFRAPDQGNVDQWVATKGKVPQIPDELRGGKPIGPPPPPAGPDASKGNTPGAPSKANTPAVPTYNTPTVPTKDDKPKDKNNTPSAPPKGNTPSVPTYNTPSVPAKDDKSKDNNNNNNNTPSAPPKGSTPSVPTYNTPSVPAKDDKPKDNAPAAPPKGNTPSVPTYNTPSVPAKDDKPKDNTPAALPKGNNNSPSAPSKGNSPAVPNGNTPSNGGSKGSSNGGYGY</sequence>
<dbReference type="EMBL" id="BQXU01000030">
    <property type="protein sequence ID" value="GKT49493.1"/>
    <property type="molecule type" value="Genomic_DNA"/>
</dbReference>
<feature type="compositionally biased region" description="Polar residues" evidence="13">
    <location>
        <begin position="478"/>
        <end position="489"/>
    </location>
</feature>
<feature type="binding site" evidence="9">
    <location>
        <position position="170"/>
    </location>
    <ligand>
        <name>Ca(2+)</name>
        <dbReference type="ChEBI" id="CHEBI:29108"/>
        <label>1</label>
    </ligand>
</feature>
<feature type="disulfide bond" evidence="11">
    <location>
        <begin position="143"/>
        <end position="226"/>
    </location>
</feature>
<comment type="cofactor">
    <cofactor evidence="9 12">
        <name>Ca(2+)</name>
        <dbReference type="ChEBI" id="CHEBI:29108"/>
    </cofactor>
    <text evidence="9 12">Binds 2 calcium ions per subunit.</text>
</comment>
<evidence type="ECO:0000256" key="3">
    <source>
        <dbReference type="ARBA" id="ARBA00022617"/>
    </source>
</evidence>
<feature type="region of interest" description="Disordered" evidence="13">
    <location>
        <begin position="27"/>
        <end position="111"/>
    </location>
</feature>
<feature type="compositionally biased region" description="Polar residues" evidence="13">
    <location>
        <begin position="515"/>
        <end position="526"/>
    </location>
</feature>
<dbReference type="InterPro" id="IPR019794">
    <property type="entry name" value="Peroxidases_AS"/>
</dbReference>
<name>A0AA37PC06_9PEZI</name>
<reference evidence="15 16" key="1">
    <citation type="submission" date="2022-03" db="EMBL/GenBank/DDBJ databases">
        <title>Genome data of Colletotrichum spp.</title>
        <authorList>
            <person name="Utami Y.D."/>
            <person name="Hiruma K."/>
        </authorList>
    </citation>
    <scope>NUCLEOTIDE SEQUENCE [LARGE SCALE GENOMIC DNA]</scope>
    <source>
        <strain evidence="15 16">MAFF 239500</strain>
    </source>
</reference>
<dbReference type="PANTHER" id="PTHR31356:SF66">
    <property type="entry name" value="CATALASE-PEROXIDASE"/>
    <property type="match status" value="1"/>
</dbReference>
<evidence type="ECO:0000256" key="1">
    <source>
        <dbReference type="ARBA" id="ARBA00006089"/>
    </source>
</evidence>
<feature type="active site" description="Proton acceptor" evidence="8">
    <location>
        <position position="156"/>
    </location>
</feature>
<feature type="disulfide bond" evidence="11">
    <location>
        <begin position="122"/>
        <end position="377"/>
    </location>
</feature>
<evidence type="ECO:0000256" key="2">
    <source>
        <dbReference type="ARBA" id="ARBA00022559"/>
    </source>
</evidence>
<dbReference type="GO" id="GO:0042744">
    <property type="term" value="P:hydrogen peroxide catabolic process"/>
    <property type="evidence" value="ECO:0007669"/>
    <property type="project" value="TreeGrafter"/>
</dbReference>
<evidence type="ECO:0000256" key="7">
    <source>
        <dbReference type="ARBA" id="ARBA00023180"/>
    </source>
</evidence>
<dbReference type="InterPro" id="IPR044831">
    <property type="entry name" value="Ccp1-like"/>
</dbReference>
<feature type="binding site" evidence="9">
    <location>
        <position position="301"/>
    </location>
    <ligand>
        <name>Ca(2+)</name>
        <dbReference type="ChEBI" id="CHEBI:29108"/>
        <label>2</label>
    </ligand>
</feature>
<feature type="compositionally biased region" description="Low complexity" evidence="13">
    <location>
        <begin position="88"/>
        <end position="102"/>
    </location>
</feature>
<dbReference type="Pfam" id="PF00141">
    <property type="entry name" value="peroxidase"/>
    <property type="match status" value="1"/>
</dbReference>
<dbReference type="Gene3D" id="1.10.420.10">
    <property type="entry name" value="Peroxidase, domain 2"/>
    <property type="match status" value="1"/>
</dbReference>
<feature type="binding site" evidence="9">
    <location>
        <position position="174"/>
    </location>
    <ligand>
        <name>Ca(2+)</name>
        <dbReference type="ChEBI" id="CHEBI:29108"/>
        <label>1</label>
    </ligand>
</feature>
<feature type="compositionally biased region" description="Gly residues" evidence="13">
    <location>
        <begin position="602"/>
        <end position="613"/>
    </location>
</feature>
<dbReference type="GO" id="GO:0034599">
    <property type="term" value="P:cellular response to oxidative stress"/>
    <property type="evidence" value="ECO:0007669"/>
    <property type="project" value="InterPro"/>
</dbReference>
<dbReference type="SUPFAM" id="SSF48113">
    <property type="entry name" value="Heme-dependent peroxidases"/>
    <property type="match status" value="1"/>
</dbReference>
<feature type="compositionally biased region" description="Gly residues" evidence="13">
    <location>
        <begin position="75"/>
        <end position="87"/>
    </location>
</feature>
<evidence type="ECO:0000256" key="12">
    <source>
        <dbReference type="RuleBase" id="RU363051"/>
    </source>
</evidence>
<dbReference type="GO" id="GO:0004601">
    <property type="term" value="F:peroxidase activity"/>
    <property type="evidence" value="ECO:0007669"/>
    <property type="project" value="UniProtKB-KW"/>
</dbReference>
<feature type="region of interest" description="Disordered" evidence="13">
    <location>
        <begin position="409"/>
        <end position="613"/>
    </location>
</feature>